<dbReference type="EC" id="2.1.1.-" evidence="10"/>
<keyword evidence="13" id="KW-1185">Reference proteome</keyword>
<reference evidence="12 13" key="1">
    <citation type="submission" date="2024-03" db="EMBL/GenBank/DDBJ databases">
        <title>The genome assembly and annotation of the cricket Gryllus longicercus Weissman &amp; Gray.</title>
        <authorList>
            <person name="Szrajer S."/>
            <person name="Gray D."/>
            <person name="Ylla G."/>
        </authorList>
    </citation>
    <scope>NUCLEOTIDE SEQUENCE [LARGE SCALE GENOMIC DNA]</scope>
    <source>
        <strain evidence="12">DAG 2021-001</strain>
        <tissue evidence="12">Whole body minus gut</tissue>
    </source>
</reference>
<evidence type="ECO:0000256" key="9">
    <source>
        <dbReference type="ARBA" id="ARBA00048809"/>
    </source>
</evidence>
<dbReference type="InterPro" id="IPR039763">
    <property type="entry name" value="ARMT1"/>
</dbReference>
<dbReference type="EC" id="3.1.3.-" evidence="10"/>
<keyword evidence="7 10" id="KW-0464">Manganese</keyword>
<dbReference type="GO" id="GO:0030643">
    <property type="term" value="P:intracellular phosphate ion homeostasis"/>
    <property type="evidence" value="ECO:0007669"/>
    <property type="project" value="UniProtKB-ARBA"/>
</dbReference>
<proteinExistence type="inferred from homology"/>
<comment type="caution">
    <text evidence="12">The sequence shown here is derived from an EMBL/GenBank/DDBJ whole genome shotgun (WGS) entry which is preliminary data.</text>
</comment>
<dbReference type="GO" id="GO:0046872">
    <property type="term" value="F:metal ion binding"/>
    <property type="evidence" value="ECO:0007669"/>
    <property type="project" value="UniProtKB-UniRule"/>
</dbReference>
<comment type="function">
    <text evidence="8 10">Metal-dependent phosphatase that shows phosphatase activity against several substrates, including fructose-1-phosphate and fructose-6-phosphate. Its preference for fructose-1-phosphate, a strong glycating agent that causes DNA damage rather than a canonical yeast metabolite, suggests a damage-control function in hexose phosphate metabolism. Has also been shown to have O-methyltransferase activity that methylates glutamate residues of target proteins to form gamma-glutamyl methyl ester residues. Possibly methylates PCNA, suggesting it is involved in the DNA damage response.</text>
</comment>
<evidence type="ECO:0000256" key="6">
    <source>
        <dbReference type="ARBA" id="ARBA00022801"/>
    </source>
</evidence>
<comment type="catalytic activity">
    <reaction evidence="9 10">
        <text>beta-D-fructose 6-phosphate = dihydroxyacetone + D-glyceraldehyde 3-phosphate</text>
        <dbReference type="Rhea" id="RHEA:28002"/>
        <dbReference type="ChEBI" id="CHEBI:16016"/>
        <dbReference type="ChEBI" id="CHEBI:57634"/>
        <dbReference type="ChEBI" id="CHEBI:59776"/>
    </reaction>
</comment>
<dbReference type="SUPFAM" id="SSF111321">
    <property type="entry name" value="AF1104-like"/>
    <property type="match status" value="1"/>
</dbReference>
<evidence type="ECO:0000256" key="5">
    <source>
        <dbReference type="ARBA" id="ARBA00022723"/>
    </source>
</evidence>
<comment type="cofactor">
    <cofactor evidence="10">
        <name>Mn(2+)</name>
        <dbReference type="ChEBI" id="CHEBI:29035"/>
    </cofactor>
    <cofactor evidence="10">
        <name>Ni(2+)</name>
        <dbReference type="ChEBI" id="CHEBI:49786"/>
    </cofactor>
</comment>
<evidence type="ECO:0000313" key="12">
    <source>
        <dbReference type="EMBL" id="KAK7874363.1"/>
    </source>
</evidence>
<evidence type="ECO:0000256" key="3">
    <source>
        <dbReference type="ARBA" id="ARBA00009519"/>
    </source>
</evidence>
<comment type="domain">
    <text evidence="10">Subfamily III proteins have a conserved RTxK motif about 40-50 residues from the C-terminus; the threonine may be replaced by serine or cysteine.</text>
</comment>
<dbReference type="GO" id="GO:0051998">
    <property type="term" value="F:protein carboxyl O-methyltransferase activity"/>
    <property type="evidence" value="ECO:0007669"/>
    <property type="project" value="UniProtKB-UniRule"/>
</dbReference>
<dbReference type="InterPro" id="IPR002791">
    <property type="entry name" value="ARMT1-like_metal-bd"/>
</dbReference>
<organism evidence="12 13">
    <name type="scientific">Gryllus longicercus</name>
    <dbReference type="NCBI Taxonomy" id="2509291"/>
    <lineage>
        <taxon>Eukaryota</taxon>
        <taxon>Metazoa</taxon>
        <taxon>Ecdysozoa</taxon>
        <taxon>Arthropoda</taxon>
        <taxon>Hexapoda</taxon>
        <taxon>Insecta</taxon>
        <taxon>Pterygota</taxon>
        <taxon>Neoptera</taxon>
        <taxon>Polyneoptera</taxon>
        <taxon>Orthoptera</taxon>
        <taxon>Ensifera</taxon>
        <taxon>Gryllidea</taxon>
        <taxon>Grylloidea</taxon>
        <taxon>Gryllidae</taxon>
        <taxon>Gryllinae</taxon>
        <taxon>Gryllus</taxon>
    </lineage>
</organism>
<evidence type="ECO:0000256" key="8">
    <source>
        <dbReference type="ARBA" id="ARBA00045980"/>
    </source>
</evidence>
<protein>
    <recommendedName>
        <fullName evidence="10">Sugar phosphate phosphatase</fullName>
        <ecNumber evidence="10">2.1.1.-</ecNumber>
        <ecNumber evidence="10">3.1.3.-</ecNumber>
    </recommendedName>
</protein>
<dbReference type="GO" id="GO:0016462">
    <property type="term" value="F:pyrophosphatase activity"/>
    <property type="evidence" value="ECO:0007669"/>
    <property type="project" value="UniProtKB-ARBA"/>
</dbReference>
<evidence type="ECO:0000256" key="10">
    <source>
        <dbReference type="RuleBase" id="RU367030"/>
    </source>
</evidence>
<name>A0AAN9ZAB0_9ORTH</name>
<dbReference type="Pfam" id="PF01937">
    <property type="entry name" value="ARMT1-like_dom"/>
    <property type="match status" value="1"/>
</dbReference>
<dbReference type="InterPro" id="IPR036075">
    <property type="entry name" value="ARMT-1-like_metal-bd_sf"/>
</dbReference>
<dbReference type="Proteomes" id="UP001378592">
    <property type="component" value="Unassembled WGS sequence"/>
</dbReference>
<dbReference type="GO" id="GO:0006974">
    <property type="term" value="P:DNA damage response"/>
    <property type="evidence" value="ECO:0007669"/>
    <property type="project" value="TreeGrafter"/>
</dbReference>
<dbReference type="GO" id="GO:0016791">
    <property type="term" value="F:phosphatase activity"/>
    <property type="evidence" value="ECO:0007669"/>
    <property type="project" value="TreeGrafter"/>
</dbReference>
<dbReference type="FunFam" id="3.40.50.10880:FF:000005">
    <property type="entry name" value="DUF89-domain-containing protein"/>
    <property type="match status" value="1"/>
</dbReference>
<dbReference type="GO" id="GO:0005634">
    <property type="term" value="C:nucleus"/>
    <property type="evidence" value="ECO:0007669"/>
    <property type="project" value="TreeGrafter"/>
</dbReference>
<dbReference type="Gene3D" id="3.40.50.10880">
    <property type="entry name" value="Uncharacterised protein PF01937, DUF89, domain 3"/>
    <property type="match status" value="1"/>
</dbReference>
<evidence type="ECO:0000313" key="13">
    <source>
        <dbReference type="Proteomes" id="UP001378592"/>
    </source>
</evidence>
<gene>
    <name evidence="12" type="ORF">R5R35_007827</name>
</gene>
<dbReference type="PANTHER" id="PTHR12260:SF6">
    <property type="entry name" value="DAMAGE-CONTROL PHOSPHATASE ARMT1"/>
    <property type="match status" value="1"/>
</dbReference>
<dbReference type="AlphaFoldDB" id="A0AAN9ZAB0"/>
<comment type="catalytic activity">
    <reaction evidence="2 10">
        <text>beta-D-fructose 1-phosphate + H2O = D-fructose + phosphate</text>
        <dbReference type="Rhea" id="RHEA:35603"/>
        <dbReference type="ChEBI" id="CHEBI:15377"/>
        <dbReference type="ChEBI" id="CHEBI:37721"/>
        <dbReference type="ChEBI" id="CHEBI:43474"/>
        <dbReference type="ChEBI" id="CHEBI:138881"/>
    </reaction>
</comment>
<keyword evidence="6 10" id="KW-0378">Hydrolase</keyword>
<evidence type="ECO:0000256" key="2">
    <source>
        <dbReference type="ARBA" id="ARBA00001326"/>
    </source>
</evidence>
<dbReference type="FunFam" id="1.20.930.60:FF:000002">
    <property type="entry name" value="Protein-glutamate O-methyltransferase C1393.13"/>
    <property type="match status" value="1"/>
</dbReference>
<keyword evidence="5 10" id="KW-0479">Metal-binding</keyword>
<comment type="similarity">
    <text evidence="3 10">Belongs to the damage-control phosphatase family. Sugar phosphate phosphatase III subfamily.</text>
</comment>
<evidence type="ECO:0000256" key="4">
    <source>
        <dbReference type="ARBA" id="ARBA00022596"/>
    </source>
</evidence>
<keyword evidence="10" id="KW-0808">Transferase</keyword>
<dbReference type="GO" id="GO:0032259">
    <property type="term" value="P:methylation"/>
    <property type="evidence" value="ECO:0007669"/>
    <property type="project" value="UniProtKB-KW"/>
</dbReference>
<evidence type="ECO:0000259" key="11">
    <source>
        <dbReference type="Pfam" id="PF01937"/>
    </source>
</evidence>
<evidence type="ECO:0000256" key="7">
    <source>
        <dbReference type="ARBA" id="ARBA00023211"/>
    </source>
</evidence>
<dbReference type="PANTHER" id="PTHR12260">
    <property type="entry name" value="DAMAGE-CONTROL PHOSPHATASE ARMT1"/>
    <property type="match status" value="1"/>
</dbReference>
<dbReference type="Gene3D" id="1.20.930.60">
    <property type="match status" value="1"/>
</dbReference>
<comment type="catalytic activity">
    <reaction evidence="1 10">
        <text>L-glutamyl-[protein] + S-adenosyl-L-methionine = [protein]-L-glutamate 5-O-methyl ester + S-adenosyl-L-homocysteine</text>
        <dbReference type="Rhea" id="RHEA:24452"/>
        <dbReference type="Rhea" id="RHEA-COMP:10208"/>
        <dbReference type="Rhea" id="RHEA-COMP:10311"/>
        <dbReference type="ChEBI" id="CHEBI:29973"/>
        <dbReference type="ChEBI" id="CHEBI:57856"/>
        <dbReference type="ChEBI" id="CHEBI:59789"/>
        <dbReference type="ChEBI" id="CHEBI:82795"/>
    </reaction>
</comment>
<keyword evidence="10" id="KW-0489">Methyltransferase</keyword>
<evidence type="ECO:0000256" key="1">
    <source>
        <dbReference type="ARBA" id="ARBA00000807"/>
    </source>
</evidence>
<sequence length="451" mass="51358">MSNDPNESEMPYDSCEDIGTPLNVQLCAKYKRSFAYITMKDRLPIILTQVIDHMSREKENIVNEYGKGALEELKIAIGKISKLKNELQTNKPLILLEGNASDVTIWNAFLKQLKDEEGNDPRWFHSAWLATECYMYRRLREAFELTDTLTSFDPFRSKKQAALLDSLGTINVLCTYVKRLVEQQNCHCSTDIKNEFMKLLYVDLWGNRCDLSLSGGEKVLMEEDPLQKIGQLTEYILIDEAEKVWNTLAVNREKSDVIVDMVLDNAGYELYTDLCLADLLVTFSLASQVRFRAKVLPWYVSDVCIPDFQWTLQILSNSENSEVSALANRWLGHMKSGKWVLCADEFWTLPHVFNQMQNVDPTLYQELSNAVLMIIKGDLNYRKLTGDINWEPTKPFSEALSGFRPTNIAALRTLKADTICGLLAGQAEDTAAKSSEWLISGQYAVVQYSSL</sequence>
<dbReference type="EMBL" id="JAZDUA010000003">
    <property type="protein sequence ID" value="KAK7874363.1"/>
    <property type="molecule type" value="Genomic_DNA"/>
</dbReference>
<keyword evidence="4" id="KW-0533">Nickel</keyword>
<feature type="domain" description="Damage-control phosphatase ARMT1-like metal-binding" evidence="11">
    <location>
        <begin position="38"/>
        <end position="428"/>
    </location>
</feature>
<accession>A0AAN9ZAB0</accession>